<keyword evidence="2" id="KW-1185">Reference proteome</keyword>
<gene>
    <name evidence="1" type="ORF">Fadolivirus_1_812</name>
</gene>
<name>A0A7D3UTF2_9VIRU</name>
<accession>A0A7D3UTF2</accession>
<protein>
    <submittedName>
        <fullName evidence="1">Uncharacterized protein</fullName>
    </submittedName>
</protein>
<organism evidence="1 2">
    <name type="scientific">Fadolivirus FV1/VV64</name>
    <dbReference type="NCBI Taxonomy" id="3070911"/>
    <lineage>
        <taxon>Viruses</taxon>
        <taxon>Varidnaviria</taxon>
        <taxon>Bamfordvirae</taxon>
        <taxon>Nucleocytoviricota</taxon>
        <taxon>Megaviricetes</taxon>
        <taxon>Imitervirales</taxon>
        <taxon>Mimiviridae</taxon>
        <taxon>Klosneuvirinae</taxon>
        <taxon>Fadolivirus</taxon>
        <taxon>Fadolivirus algeromassiliense</taxon>
    </lineage>
</organism>
<reference evidence="1 2" key="1">
    <citation type="submission" date="2020-04" db="EMBL/GenBank/DDBJ databases">
        <title>Advantages and limits of metagenomic assembly and binning of a giant virus.</title>
        <authorList>
            <person name="Schulz F."/>
            <person name="Andreani J."/>
            <person name="Francis R."/>
            <person name="Boudjemaa H."/>
            <person name="Bou Khalil J.Y."/>
            <person name="Lee J."/>
            <person name="La Scola B."/>
            <person name="Woyke T."/>
        </authorList>
    </citation>
    <scope>NUCLEOTIDE SEQUENCE [LARGE SCALE GENOMIC DNA]</scope>
    <source>
        <strain evidence="1 2">FV1/VV64</strain>
    </source>
</reference>
<evidence type="ECO:0000313" key="2">
    <source>
        <dbReference type="Proteomes" id="UP001162001"/>
    </source>
</evidence>
<sequence>MQLFGQSGDSILENKCLYRNRYNNSYCENDKQADSKVCIEHQKYTDYESCMECGTLNKDKTFFTIEPACAESLLGSYPCCEKQICLKCKYICYKCNDATFNKEDIHRITNGSIRFACMNCYTSDQKSFPINLWWGMSTKEWEKRYG</sequence>
<dbReference type="EMBL" id="MT418680">
    <property type="protein sequence ID" value="QKF94270.1"/>
    <property type="molecule type" value="Genomic_DNA"/>
</dbReference>
<dbReference type="Proteomes" id="UP001162001">
    <property type="component" value="Segment"/>
</dbReference>
<proteinExistence type="predicted"/>
<evidence type="ECO:0000313" key="1">
    <source>
        <dbReference type="EMBL" id="QKF94270.1"/>
    </source>
</evidence>